<dbReference type="GO" id="GO:0005230">
    <property type="term" value="F:extracellular ligand-gated monoatomic ion channel activity"/>
    <property type="evidence" value="ECO:0007669"/>
    <property type="project" value="InterPro"/>
</dbReference>
<dbReference type="SUPFAM" id="SSF63712">
    <property type="entry name" value="Nicotinic receptor ligand binding domain-like"/>
    <property type="match status" value="1"/>
</dbReference>
<dbReference type="GO" id="GO:0004888">
    <property type="term" value="F:transmembrane signaling receptor activity"/>
    <property type="evidence" value="ECO:0007669"/>
    <property type="project" value="InterPro"/>
</dbReference>
<keyword evidence="3" id="KW-1185">Reference proteome</keyword>
<dbReference type="Pfam" id="PF02931">
    <property type="entry name" value="Neur_chan_LBD"/>
    <property type="match status" value="1"/>
</dbReference>
<dbReference type="EMBL" id="CAXIEN010000286">
    <property type="protein sequence ID" value="CAL1291603.1"/>
    <property type="molecule type" value="Genomic_DNA"/>
</dbReference>
<dbReference type="Proteomes" id="UP001497382">
    <property type="component" value="Unassembled WGS sequence"/>
</dbReference>
<proteinExistence type="predicted"/>
<evidence type="ECO:0000313" key="3">
    <source>
        <dbReference type="Proteomes" id="UP001497382"/>
    </source>
</evidence>
<dbReference type="Gene3D" id="2.70.170.10">
    <property type="entry name" value="Neurotransmitter-gated ion-channel ligand-binding domain"/>
    <property type="match status" value="1"/>
</dbReference>
<organism evidence="2 3">
    <name type="scientific">Larinioides sclopetarius</name>
    <dbReference type="NCBI Taxonomy" id="280406"/>
    <lineage>
        <taxon>Eukaryota</taxon>
        <taxon>Metazoa</taxon>
        <taxon>Ecdysozoa</taxon>
        <taxon>Arthropoda</taxon>
        <taxon>Chelicerata</taxon>
        <taxon>Arachnida</taxon>
        <taxon>Araneae</taxon>
        <taxon>Araneomorphae</taxon>
        <taxon>Entelegynae</taxon>
        <taxon>Araneoidea</taxon>
        <taxon>Araneidae</taxon>
        <taxon>Larinioides</taxon>
    </lineage>
</organism>
<reference evidence="2 3" key="1">
    <citation type="submission" date="2024-04" db="EMBL/GenBank/DDBJ databases">
        <authorList>
            <person name="Rising A."/>
            <person name="Reimegard J."/>
            <person name="Sonavane S."/>
            <person name="Akerstrom W."/>
            <person name="Nylinder S."/>
            <person name="Hedman E."/>
            <person name="Kallberg Y."/>
        </authorList>
    </citation>
    <scope>NUCLEOTIDE SEQUENCE [LARGE SCALE GENOMIC DNA]</scope>
</reference>
<feature type="non-terminal residue" evidence="2">
    <location>
        <position position="99"/>
    </location>
</feature>
<sequence>MEFSIQAYLREIWSDQRLNLSCFFEENAQATIGIPDLIVNELWTPDLVFDNVKSGGLFSLTVPNRFIAVVRNGDLYRASRYNLIVGCYMNFMYYPTDIQ</sequence>
<protein>
    <recommendedName>
        <fullName evidence="1">Neurotransmitter-gated ion-channel ligand-binding domain-containing protein</fullName>
    </recommendedName>
</protein>
<dbReference type="GO" id="GO:0016020">
    <property type="term" value="C:membrane"/>
    <property type="evidence" value="ECO:0007669"/>
    <property type="project" value="InterPro"/>
</dbReference>
<dbReference type="InterPro" id="IPR006201">
    <property type="entry name" value="Neur_channel"/>
</dbReference>
<comment type="caution">
    <text evidence="2">The sequence shown here is derived from an EMBL/GenBank/DDBJ whole genome shotgun (WGS) entry which is preliminary data.</text>
</comment>
<feature type="domain" description="Neurotransmitter-gated ion-channel ligand-binding" evidence="1">
    <location>
        <begin position="1"/>
        <end position="99"/>
    </location>
</feature>
<name>A0AAV2B8Q0_9ARAC</name>
<dbReference type="PRINTS" id="PR00252">
    <property type="entry name" value="NRIONCHANNEL"/>
</dbReference>
<evidence type="ECO:0000259" key="1">
    <source>
        <dbReference type="Pfam" id="PF02931"/>
    </source>
</evidence>
<dbReference type="InterPro" id="IPR036734">
    <property type="entry name" value="Neur_chan_lig-bd_sf"/>
</dbReference>
<accession>A0AAV2B8Q0</accession>
<evidence type="ECO:0000313" key="2">
    <source>
        <dbReference type="EMBL" id="CAL1291603.1"/>
    </source>
</evidence>
<dbReference type="AlphaFoldDB" id="A0AAV2B8Q0"/>
<dbReference type="InterPro" id="IPR006202">
    <property type="entry name" value="Neur_chan_lig-bd"/>
</dbReference>
<gene>
    <name evidence="2" type="ORF">LARSCL_LOCUS17170</name>
</gene>